<dbReference type="InterPro" id="IPR028081">
    <property type="entry name" value="Leu-bd"/>
</dbReference>
<dbReference type="Gene3D" id="3.40.50.2300">
    <property type="match status" value="3"/>
</dbReference>
<evidence type="ECO:0000313" key="5">
    <source>
        <dbReference type="Proteomes" id="UP001589611"/>
    </source>
</evidence>
<dbReference type="EMBL" id="JBHMBE010000006">
    <property type="protein sequence ID" value="MFB9647140.1"/>
    <property type="molecule type" value="Genomic_DNA"/>
</dbReference>
<name>A0ABV5T3K7_9MICO</name>
<evidence type="ECO:0000313" key="4">
    <source>
        <dbReference type="EMBL" id="MFB9647140.1"/>
    </source>
</evidence>
<gene>
    <name evidence="4" type="ORF">ACFFPJ_15190</name>
</gene>
<comment type="caution">
    <text evidence="4">The sequence shown here is derived from an EMBL/GenBank/DDBJ whole genome shotgun (WGS) entry which is preliminary data.</text>
</comment>
<accession>A0ABV5T3K7</accession>
<dbReference type="RefSeq" id="WP_344711941.1">
    <property type="nucleotide sequence ID" value="NZ_BAAAWH010000001.1"/>
</dbReference>
<keyword evidence="2" id="KW-0732">Signal</keyword>
<dbReference type="CDD" id="cd06346">
    <property type="entry name" value="PBP1_ABC_ligand_binding-like"/>
    <property type="match status" value="1"/>
</dbReference>
<dbReference type="PROSITE" id="PS51257">
    <property type="entry name" value="PROKAR_LIPOPROTEIN"/>
    <property type="match status" value="1"/>
</dbReference>
<dbReference type="PANTHER" id="PTHR30483:SF6">
    <property type="entry name" value="PERIPLASMIC BINDING PROTEIN OF ABC TRANSPORTER FOR NATURAL AMINO ACIDS"/>
    <property type="match status" value="1"/>
</dbReference>
<organism evidence="4 5">
    <name type="scientific">Microbacterium terregens</name>
    <dbReference type="NCBI Taxonomy" id="69363"/>
    <lineage>
        <taxon>Bacteria</taxon>
        <taxon>Bacillati</taxon>
        <taxon>Actinomycetota</taxon>
        <taxon>Actinomycetes</taxon>
        <taxon>Micrococcales</taxon>
        <taxon>Microbacteriaceae</taxon>
        <taxon>Microbacterium</taxon>
    </lineage>
</organism>
<keyword evidence="5" id="KW-1185">Reference proteome</keyword>
<dbReference type="InterPro" id="IPR051010">
    <property type="entry name" value="BCAA_transport"/>
</dbReference>
<evidence type="ECO:0000259" key="3">
    <source>
        <dbReference type="Pfam" id="PF13458"/>
    </source>
</evidence>
<proteinExistence type="inferred from homology"/>
<dbReference type="InterPro" id="IPR028082">
    <property type="entry name" value="Peripla_BP_I"/>
</dbReference>
<dbReference type="Pfam" id="PF13458">
    <property type="entry name" value="Peripla_BP_6"/>
    <property type="match status" value="1"/>
</dbReference>
<reference evidence="4 5" key="1">
    <citation type="submission" date="2024-09" db="EMBL/GenBank/DDBJ databases">
        <authorList>
            <person name="Sun Q."/>
            <person name="Mori K."/>
        </authorList>
    </citation>
    <scope>NUCLEOTIDE SEQUENCE [LARGE SCALE GENOMIC DNA]</scope>
    <source>
        <strain evidence="4 5">JCM 1342</strain>
    </source>
</reference>
<dbReference type="SUPFAM" id="SSF53822">
    <property type="entry name" value="Periplasmic binding protein-like I"/>
    <property type="match status" value="1"/>
</dbReference>
<evidence type="ECO:0000256" key="1">
    <source>
        <dbReference type="ARBA" id="ARBA00010062"/>
    </source>
</evidence>
<comment type="similarity">
    <text evidence="1">Belongs to the leucine-binding protein family.</text>
</comment>
<protein>
    <submittedName>
        <fullName evidence="4">ABC transporter substrate-binding protein</fullName>
    </submittedName>
</protein>
<feature type="domain" description="Leucine-binding protein" evidence="3">
    <location>
        <begin position="55"/>
        <end position="371"/>
    </location>
</feature>
<evidence type="ECO:0000256" key="2">
    <source>
        <dbReference type="ARBA" id="ARBA00022729"/>
    </source>
</evidence>
<dbReference type="PANTHER" id="PTHR30483">
    <property type="entry name" value="LEUCINE-SPECIFIC-BINDING PROTEIN"/>
    <property type="match status" value="1"/>
</dbReference>
<dbReference type="Proteomes" id="UP001589611">
    <property type="component" value="Unassembled WGS sequence"/>
</dbReference>
<sequence length="433" mass="44424">MSVFSRGTASRSRVRTVIGGIAIAGASALVLAGCAGGGGTAEPSEPAAPTEDLALKIGTILPQTGSLSFLGPPEEAGVGLAAQEVNDYADTSGVTIDDIVWGDSGDTDNKAYATTIQTLISEGVTAAIGAASSGVTKLFLDDAVAAGIITFSPANTSLDFTSWDDNGLYWRTAPSDTLQGEVLGNLLAEDGHSNVAVLYQNDSYGTGLNDVFQEVFTGTGGTIVEEQSYNTGDTTFDAQISALLASNPDAILLITFDEIYTIGPALLAAGYPADQLYLVDGNLKNFGSDAKWPAAASMEGAKGTTPAGPIEADEEFQTAVSDWWVAEGNEKLTDFSYANESYDAVILLALASLAAGSTEPADVAAKLQEVSGGSGDGEKCTTYAECVDIILGGGVADYDGKSGPVTFDENGDPTEATVGIFQFGADNLFERIG</sequence>